<organism evidence="1 2">
    <name type="scientific">Mycobacterium phage Plumbus</name>
    <dbReference type="NCBI Taxonomy" id="2790994"/>
    <lineage>
        <taxon>Viruses</taxon>
        <taxon>Duplodnaviria</taxon>
        <taxon>Heunggongvirae</taxon>
        <taxon>Uroviricota</taxon>
        <taxon>Caudoviricetes</taxon>
        <taxon>Gracegardnervirinae</taxon>
        <taxon>Cheoctovirus</taxon>
        <taxon>Cheoctovirus plumbus</taxon>
    </lineage>
</organism>
<dbReference type="EMBL" id="MW055915">
    <property type="protein sequence ID" value="QPX62778.1"/>
    <property type="molecule type" value="Genomic_DNA"/>
</dbReference>
<name>A0A7T3N1M9_9CAUD</name>
<dbReference type="KEGG" id="vg:65132403"/>
<reference evidence="1 2" key="1">
    <citation type="submission" date="2020-10" db="EMBL/GenBank/DDBJ databases">
        <authorList>
            <person name="Wienberg J."/>
            <person name="Greenwald C."/>
            <person name="Quisar M."/>
            <person name="Schmidt R."/>
            <person name="Edgar R.-M."/>
            <person name="McLean J."/>
            <person name="Galen K."/>
            <person name="Rosenstock H."/>
            <person name="Mangione S."/>
            <person name="Singelton D."/>
            <person name="Kiesel J."/>
            <person name="Silver-Beck N."/>
            <person name="Perez N."/>
            <person name="Kovalsji J.M."/>
            <person name="Zack K.M."/>
            <person name="Garlena R.A."/>
            <person name="Russell D.A."/>
            <person name="Pope W.H."/>
            <person name="Jacobs-Sera D."/>
            <person name="Hatfull G.F."/>
        </authorList>
    </citation>
    <scope>NUCLEOTIDE SEQUENCE [LARGE SCALE GENOMIC DNA]</scope>
</reference>
<dbReference type="GeneID" id="65132403"/>
<evidence type="ECO:0000313" key="1">
    <source>
        <dbReference type="EMBL" id="QPX62778.1"/>
    </source>
</evidence>
<sequence length="175" mass="18791">MMAVHNHGPDDPANPFCGESMVGGKLTGECLKSESQASVRAVLTEALGKHHIYYLMGEDADRCTGCKWRGNGLDEFEGHLADVIASLPGVAVIQLPEPNSTRYEDDEFPPADRLAWWCPGSLFGISQWGYPNEVQIAYNGEPFEPVNIIEARFIAAALLAAAAAAVVAAGEEHHG</sequence>
<evidence type="ECO:0000313" key="2">
    <source>
        <dbReference type="Proteomes" id="UP000595260"/>
    </source>
</evidence>
<gene>
    <name evidence="1" type="primary">81</name>
    <name evidence="1" type="ORF">SEA_PLUMBUS_81</name>
</gene>
<protein>
    <submittedName>
        <fullName evidence="1">Uncharacterized protein</fullName>
    </submittedName>
</protein>
<keyword evidence="2" id="KW-1185">Reference proteome</keyword>
<dbReference type="Proteomes" id="UP000595260">
    <property type="component" value="Segment"/>
</dbReference>
<dbReference type="RefSeq" id="YP_010113864.1">
    <property type="nucleotide sequence ID" value="NC_055909.1"/>
</dbReference>
<accession>A0A7T3N1M9</accession>
<proteinExistence type="predicted"/>